<evidence type="ECO:0000256" key="3">
    <source>
        <dbReference type="RuleBase" id="RU000363"/>
    </source>
</evidence>
<dbReference type="EMBL" id="JACTVM010000002">
    <property type="protein sequence ID" value="MBC9226087.1"/>
    <property type="molecule type" value="Genomic_DNA"/>
</dbReference>
<dbReference type="PANTHER" id="PTHR44196:SF1">
    <property type="entry name" value="DEHYDROGENASE_REDUCTASE SDR FAMILY MEMBER 7B"/>
    <property type="match status" value="1"/>
</dbReference>
<dbReference type="InterPro" id="IPR020904">
    <property type="entry name" value="Sc_DH/Rdtase_CS"/>
</dbReference>
<dbReference type="Proteomes" id="UP000515871">
    <property type="component" value="Chromosome"/>
</dbReference>
<dbReference type="Pfam" id="PF00106">
    <property type="entry name" value="adh_short"/>
    <property type="match status" value="1"/>
</dbReference>
<reference evidence="4" key="1">
    <citation type="submission" date="2020-09" db="EMBL/GenBank/DDBJ databases">
        <title>Novel species in genus Aeromicrobium.</title>
        <authorList>
            <person name="Zhang G."/>
        </authorList>
    </citation>
    <scope>NUCLEOTIDE SEQUENCE</scope>
    <source>
        <strain evidence="6">zg-629</strain>
        <strain evidence="5">Zg-629</strain>
        <strain evidence="4">Zg-636</strain>
    </source>
</reference>
<dbReference type="PANTHER" id="PTHR44196">
    <property type="entry name" value="DEHYDROGENASE/REDUCTASE SDR FAMILY MEMBER 7B"/>
    <property type="match status" value="1"/>
</dbReference>
<dbReference type="Proteomes" id="UP000620591">
    <property type="component" value="Unassembled WGS sequence"/>
</dbReference>
<accession>A0A8I0JZK5</accession>
<keyword evidence="6" id="KW-1185">Reference proteome</keyword>
<protein>
    <submittedName>
        <fullName evidence="4">SDR family NAD(P)-dependent oxidoreductase</fullName>
    </submittedName>
</protein>
<comment type="similarity">
    <text evidence="1 3">Belongs to the short-chain dehydrogenases/reductases (SDR) family.</text>
</comment>
<name>A0A8I0JZK5_9ACTN</name>
<dbReference type="PRINTS" id="PR00080">
    <property type="entry name" value="SDRFAMILY"/>
</dbReference>
<keyword evidence="2" id="KW-0560">Oxidoreductase</keyword>
<evidence type="ECO:0000256" key="2">
    <source>
        <dbReference type="ARBA" id="ARBA00023002"/>
    </source>
</evidence>
<dbReference type="InterPro" id="IPR036291">
    <property type="entry name" value="NAD(P)-bd_dom_sf"/>
</dbReference>
<dbReference type="GO" id="GO:0016491">
    <property type="term" value="F:oxidoreductase activity"/>
    <property type="evidence" value="ECO:0007669"/>
    <property type="project" value="UniProtKB-KW"/>
</dbReference>
<gene>
    <name evidence="5" type="ORF">H9L21_13410</name>
    <name evidence="4" type="ORF">IBG24_07155</name>
</gene>
<evidence type="ECO:0000313" key="7">
    <source>
        <dbReference type="Proteomes" id="UP000620591"/>
    </source>
</evidence>
<evidence type="ECO:0000313" key="4">
    <source>
        <dbReference type="EMBL" id="MBC9226087.1"/>
    </source>
</evidence>
<evidence type="ECO:0000313" key="5">
    <source>
        <dbReference type="EMBL" id="QNL94071.1"/>
    </source>
</evidence>
<sequence length="284" mass="29348">MKLSLLTPRRPAAGRRVLITGASGTLGRELGRRLVSEGAVVVGLDIAPAGDEPFEVVACDITDDDSAAAGVARAIDLLGGLDVLVNNAGIGGPAPAELAPGDEVRRQLEINLVGTWRITAACVDALVASRGRVVMVTSRMAVMQLPLAAAYGASKRAMVAYADALRLELGTHVGVTCVYPSAVRSPIHDSTREAGLSLEGMSSYESLEGVVDAIHLAALSARARRDITTTGRGAVEFFLSRHLPQVTDGIVRRTLAGRAAAGAFDGAELAAGVVARHRGTAGVR</sequence>
<dbReference type="GO" id="GO:0016020">
    <property type="term" value="C:membrane"/>
    <property type="evidence" value="ECO:0007669"/>
    <property type="project" value="TreeGrafter"/>
</dbReference>
<dbReference type="AlphaFoldDB" id="A0A8I0JZK5"/>
<organism evidence="4 7">
    <name type="scientific">Aeromicrobium senzhongii</name>
    <dbReference type="NCBI Taxonomy" id="2663859"/>
    <lineage>
        <taxon>Bacteria</taxon>
        <taxon>Bacillati</taxon>
        <taxon>Actinomycetota</taxon>
        <taxon>Actinomycetes</taxon>
        <taxon>Propionibacteriales</taxon>
        <taxon>Nocardioidaceae</taxon>
        <taxon>Aeromicrobium</taxon>
    </lineage>
</organism>
<dbReference type="PROSITE" id="PS00061">
    <property type="entry name" value="ADH_SHORT"/>
    <property type="match status" value="1"/>
</dbReference>
<proteinExistence type="inferred from homology"/>
<dbReference type="RefSeq" id="WP_154596493.1">
    <property type="nucleotide sequence ID" value="NZ_CP060587.1"/>
</dbReference>
<dbReference type="Gene3D" id="3.40.50.720">
    <property type="entry name" value="NAD(P)-binding Rossmann-like Domain"/>
    <property type="match status" value="1"/>
</dbReference>
<dbReference type="EMBL" id="CP060587">
    <property type="protein sequence ID" value="QNL94071.1"/>
    <property type="molecule type" value="Genomic_DNA"/>
</dbReference>
<dbReference type="SUPFAM" id="SSF51735">
    <property type="entry name" value="NAD(P)-binding Rossmann-fold domains"/>
    <property type="match status" value="1"/>
</dbReference>
<dbReference type="InterPro" id="IPR002347">
    <property type="entry name" value="SDR_fam"/>
</dbReference>
<dbReference type="PRINTS" id="PR00081">
    <property type="entry name" value="GDHRDH"/>
</dbReference>
<evidence type="ECO:0000313" key="6">
    <source>
        <dbReference type="Proteomes" id="UP000515871"/>
    </source>
</evidence>
<evidence type="ECO:0000256" key="1">
    <source>
        <dbReference type="ARBA" id="ARBA00006484"/>
    </source>
</evidence>